<dbReference type="InterPro" id="IPR036249">
    <property type="entry name" value="Thioredoxin-like_sf"/>
</dbReference>
<protein>
    <submittedName>
        <fullName evidence="1">Uncharacterized protein</fullName>
    </submittedName>
</protein>
<dbReference type="PANTHER" id="PTHR43640">
    <property type="entry name" value="OS07G0260300 PROTEIN"/>
    <property type="match status" value="1"/>
</dbReference>
<reference evidence="1 2" key="1">
    <citation type="journal article" date="2020" name="Nat. Food">
        <title>A phased Vanilla planifolia genome enables genetic improvement of flavour and production.</title>
        <authorList>
            <person name="Hasing T."/>
            <person name="Tang H."/>
            <person name="Brym M."/>
            <person name="Khazi F."/>
            <person name="Huang T."/>
            <person name="Chambers A.H."/>
        </authorList>
    </citation>
    <scope>NUCLEOTIDE SEQUENCE [LARGE SCALE GENOMIC DNA]</scope>
    <source>
        <tissue evidence="1">Leaf</tissue>
    </source>
</reference>
<comment type="caution">
    <text evidence="1">The sequence shown here is derived from an EMBL/GenBank/DDBJ whole genome shotgun (WGS) entry which is preliminary data.</text>
</comment>
<dbReference type="InterPro" id="IPR047262">
    <property type="entry name" value="PRX-like1"/>
</dbReference>
<proteinExistence type="predicted"/>
<name>A0A835Q441_VANPL</name>
<evidence type="ECO:0000313" key="1">
    <source>
        <dbReference type="EMBL" id="KAG0465935.1"/>
    </source>
</evidence>
<dbReference type="OrthoDB" id="1308at2759"/>
<accession>A0A835Q441</accession>
<sequence>MKSFDISSTEKSADFFGAIELQKARFIGGEAAMTFDSQEATVMIPKGHLLVRLPFELVCKFMSAAPITFSLVPFGRSAGIGLRQAKNLVFVKFPSSVHFRPSAPQKSFPNLHVKAAMTESSSVSRGTGVPHFELSEPLTGKVLKLTAVNTIATGVSCHHGVHIIYTFTFEVMFLCNHCPFVKHLKKGIVKLTNNYMEKGLAVVAISSNSTLTHPQDGPDFMAEEAKKHLTFHFHICLMSLKMQHGHLELFAHRSFFFTKRKDRGSLSFSTMANLTTHDQIMVFQSQE</sequence>
<dbReference type="Gene3D" id="3.40.30.10">
    <property type="entry name" value="Glutaredoxin"/>
    <property type="match status" value="1"/>
</dbReference>
<dbReference type="SUPFAM" id="SSF52833">
    <property type="entry name" value="Thioredoxin-like"/>
    <property type="match status" value="1"/>
</dbReference>
<feature type="non-terminal residue" evidence="1">
    <location>
        <position position="1"/>
    </location>
</feature>
<organism evidence="1 2">
    <name type="scientific">Vanilla planifolia</name>
    <name type="common">Vanilla</name>
    <dbReference type="NCBI Taxonomy" id="51239"/>
    <lineage>
        <taxon>Eukaryota</taxon>
        <taxon>Viridiplantae</taxon>
        <taxon>Streptophyta</taxon>
        <taxon>Embryophyta</taxon>
        <taxon>Tracheophyta</taxon>
        <taxon>Spermatophyta</taxon>
        <taxon>Magnoliopsida</taxon>
        <taxon>Liliopsida</taxon>
        <taxon>Asparagales</taxon>
        <taxon>Orchidaceae</taxon>
        <taxon>Vanilloideae</taxon>
        <taxon>Vanilleae</taxon>
        <taxon>Vanilla</taxon>
    </lineage>
</organism>
<dbReference type="Proteomes" id="UP000639772">
    <property type="component" value="Chromosome 10"/>
</dbReference>
<evidence type="ECO:0000313" key="2">
    <source>
        <dbReference type="Proteomes" id="UP000639772"/>
    </source>
</evidence>
<dbReference type="AlphaFoldDB" id="A0A835Q441"/>
<dbReference type="EMBL" id="JADCNM010000010">
    <property type="protein sequence ID" value="KAG0465935.1"/>
    <property type="molecule type" value="Genomic_DNA"/>
</dbReference>
<dbReference type="PANTHER" id="PTHR43640:SF1">
    <property type="entry name" value="THIOREDOXIN-DEPENDENT PEROXIREDOXIN"/>
    <property type="match status" value="1"/>
</dbReference>
<gene>
    <name evidence="1" type="ORF">HPP92_020099</name>
</gene>